<proteinExistence type="predicted"/>
<gene>
    <name evidence="1" type="ORF">Faunusvirus13_5</name>
</gene>
<accession>A0A3G4ZWX1</accession>
<sequence>MIERGYDIYYKTSSNSSLFTEAISHRSKEIVQKLLDIDTCFAYEFNARYSTPRYTKDDFYYDIAKYCRDKRDTYKREIIATMDDASPTNVLYQSFHTTYAIELVDIICDFILLQI</sequence>
<evidence type="ECO:0000313" key="1">
    <source>
        <dbReference type="EMBL" id="AYV79412.1"/>
    </source>
</evidence>
<name>A0A3G4ZWX1_9VIRU</name>
<organism evidence="1">
    <name type="scientific">Faunusvirus sp</name>
    <dbReference type="NCBI Taxonomy" id="2487766"/>
    <lineage>
        <taxon>Viruses</taxon>
        <taxon>Varidnaviria</taxon>
        <taxon>Bamfordvirae</taxon>
        <taxon>Nucleocytoviricota</taxon>
        <taxon>Megaviricetes</taxon>
        <taxon>Imitervirales</taxon>
        <taxon>Mimiviridae</taxon>
    </lineage>
</organism>
<reference evidence="1" key="1">
    <citation type="submission" date="2018-10" db="EMBL/GenBank/DDBJ databases">
        <title>Hidden diversity of soil giant viruses.</title>
        <authorList>
            <person name="Schulz F."/>
            <person name="Alteio L."/>
            <person name="Goudeau D."/>
            <person name="Ryan E.M."/>
            <person name="Malmstrom R.R."/>
            <person name="Blanchard J."/>
            <person name="Woyke T."/>
        </authorList>
    </citation>
    <scope>NUCLEOTIDE SEQUENCE</scope>
    <source>
        <strain evidence="1">FNV1</strain>
    </source>
</reference>
<protein>
    <submittedName>
        <fullName evidence="1">Uncharacterized protein</fullName>
    </submittedName>
</protein>
<dbReference type="EMBL" id="MK072144">
    <property type="protein sequence ID" value="AYV79412.1"/>
    <property type="molecule type" value="Genomic_DNA"/>
</dbReference>